<comment type="caution">
    <text evidence="1">The sequence shown here is derived from an EMBL/GenBank/DDBJ whole genome shotgun (WGS) entry which is preliminary data.</text>
</comment>
<organism evidence="1 2">
    <name type="scientific">Enterococcus larvae</name>
    <dbReference type="NCBI Taxonomy" id="2794352"/>
    <lineage>
        <taxon>Bacteria</taxon>
        <taxon>Bacillati</taxon>
        <taxon>Bacillota</taxon>
        <taxon>Bacilli</taxon>
        <taxon>Lactobacillales</taxon>
        <taxon>Enterococcaceae</taxon>
        <taxon>Enterococcus</taxon>
    </lineage>
</organism>
<evidence type="ECO:0000313" key="2">
    <source>
        <dbReference type="Proteomes" id="UP000673375"/>
    </source>
</evidence>
<gene>
    <name evidence="1" type="ORF">I6N96_00475</name>
</gene>
<dbReference type="Proteomes" id="UP000673375">
    <property type="component" value="Unassembled WGS sequence"/>
</dbReference>
<evidence type="ECO:0000313" key="1">
    <source>
        <dbReference type="EMBL" id="MBP1044735.1"/>
    </source>
</evidence>
<keyword evidence="2" id="KW-1185">Reference proteome</keyword>
<dbReference type="EMBL" id="JAEDXU010000001">
    <property type="protein sequence ID" value="MBP1044735.1"/>
    <property type="molecule type" value="Genomic_DNA"/>
</dbReference>
<proteinExistence type="predicted"/>
<name>A0ABS4CEC5_9ENTE</name>
<reference evidence="1 2" key="1">
    <citation type="submission" date="2020-12" db="EMBL/GenBank/DDBJ databases">
        <title>Vagococcus allomyrinae sp. nov. and Enterococcus lavae sp. nov., isolated from the larvae of Allomyrina dichotoma.</title>
        <authorList>
            <person name="Lee S.D."/>
        </authorList>
    </citation>
    <scope>NUCLEOTIDE SEQUENCE [LARGE SCALE GENOMIC DNA]</scope>
    <source>
        <strain evidence="1 2">BWM-S5</strain>
    </source>
</reference>
<dbReference type="RefSeq" id="WP_209555540.1">
    <property type="nucleotide sequence ID" value="NZ_JAEDXU010000001.1"/>
</dbReference>
<accession>A0ABS4CEC5</accession>
<dbReference type="InterPro" id="IPR057955">
    <property type="entry name" value="SF0329-like"/>
</dbReference>
<dbReference type="Pfam" id="PF25753">
    <property type="entry name" value="SF0329"/>
    <property type="match status" value="1"/>
</dbReference>
<protein>
    <submittedName>
        <fullName evidence="1">Uncharacterized protein</fullName>
    </submittedName>
</protein>
<sequence length="169" mass="19319">MATWSGIRNKLEKEYLAENLRGHIHYYATSYSKSPDHNGRAAIRYDGKEIIKGCYWDTWLNTKSFSRENDSVTSESAYVDDTVSLGAFDQQSFYAAFAEFDNQSIETSLESNDPLVRVFAVLDRRVGKRKLKNMQDNILNEPAAFQAFYAIRVKAENIGSFQFTALNDD</sequence>